<keyword evidence="3 5" id="KW-1133">Transmembrane helix</keyword>
<dbReference type="InterPro" id="IPR007016">
    <property type="entry name" value="O-antigen_ligase-rel_domated"/>
</dbReference>
<evidence type="ECO:0000313" key="8">
    <source>
        <dbReference type="Proteomes" id="UP000245449"/>
    </source>
</evidence>
<dbReference type="PANTHER" id="PTHR37422">
    <property type="entry name" value="TEICHURONIC ACID BIOSYNTHESIS PROTEIN TUAE"/>
    <property type="match status" value="1"/>
</dbReference>
<evidence type="ECO:0000256" key="2">
    <source>
        <dbReference type="ARBA" id="ARBA00022692"/>
    </source>
</evidence>
<evidence type="ECO:0000256" key="1">
    <source>
        <dbReference type="ARBA" id="ARBA00004141"/>
    </source>
</evidence>
<feature type="transmembrane region" description="Helical" evidence="5">
    <location>
        <begin position="402"/>
        <end position="424"/>
    </location>
</feature>
<comment type="subcellular location">
    <subcellularLocation>
        <location evidence="1">Membrane</location>
        <topology evidence="1">Multi-pass membrane protein</topology>
    </subcellularLocation>
</comment>
<dbReference type="Pfam" id="PF04932">
    <property type="entry name" value="Wzy_C"/>
    <property type="match status" value="1"/>
</dbReference>
<dbReference type="GO" id="GO:0016020">
    <property type="term" value="C:membrane"/>
    <property type="evidence" value="ECO:0007669"/>
    <property type="project" value="UniProtKB-SubCell"/>
</dbReference>
<reference evidence="7 8" key="1">
    <citation type="submission" date="2018-04" db="EMBL/GenBank/DDBJ databases">
        <title>Flavobacterium sp. nov., isolated from glacier ice.</title>
        <authorList>
            <person name="Liu Q."/>
            <person name="Xin Y.-H."/>
        </authorList>
    </citation>
    <scope>NUCLEOTIDE SEQUENCE [LARGE SCALE GENOMIC DNA]</scope>
    <source>
        <strain evidence="7 8">RB1R5</strain>
    </source>
</reference>
<feature type="transmembrane region" description="Helical" evidence="5">
    <location>
        <begin position="162"/>
        <end position="181"/>
    </location>
</feature>
<gene>
    <name evidence="7" type="ORF">DB895_01880</name>
</gene>
<proteinExistence type="predicted"/>
<evidence type="ECO:0000256" key="5">
    <source>
        <dbReference type="SAM" id="Phobius"/>
    </source>
</evidence>
<evidence type="ECO:0000313" key="7">
    <source>
        <dbReference type="EMBL" id="PWA07487.1"/>
    </source>
</evidence>
<keyword evidence="4 5" id="KW-0472">Membrane</keyword>
<evidence type="ECO:0000256" key="3">
    <source>
        <dbReference type="ARBA" id="ARBA00022989"/>
    </source>
</evidence>
<evidence type="ECO:0000256" key="4">
    <source>
        <dbReference type="ARBA" id="ARBA00023136"/>
    </source>
</evidence>
<sequence length="448" mass="50132">MKESEKRYIFLILLHVVLGLAMFYIPFFPKIYGYSIVLGGILFVVNSQNKNNEVLYASAYIVGSEAVLRMTGGNINYEFSKYGIVIFMLIGMYHKGISKDAAAYWIFLLLLIPGVFIATYSLKYTVDVQNKISFNTSGPLCLAICSLYTYTRKVTFKQINEILLLVGLPIITTVVYLALYTPSVREVLTGTGSNYQTSGGFGPNQVATILGLGMFIFVSRLIFFSGSKELFVINLIIAFNISYRGLITFSRGGMMTGFFMIIIIIIVTYFKINSKGRVKMNYFLVIIALAMIGIWLYTSNQTGGLIEKRYANEDASGRVKKDRFTGRGELAREEIITFIQNPIFGVGVGKASDLLQERTGESALSHNEITRMLAEHGAFGVLGLIILFATPLVLYMDNNNNVYLLCFILFWIMTINHAAMRLAAPAFIYSLSLLKVAFNEEKSIMHSE</sequence>
<feature type="transmembrane region" description="Helical" evidence="5">
    <location>
        <begin position="101"/>
        <end position="120"/>
    </location>
</feature>
<feature type="transmembrane region" description="Helical" evidence="5">
    <location>
        <begin position="201"/>
        <end position="223"/>
    </location>
</feature>
<feature type="transmembrane region" description="Helical" evidence="5">
    <location>
        <begin position="282"/>
        <end position="298"/>
    </location>
</feature>
<keyword evidence="2 5" id="KW-0812">Transmembrane</keyword>
<feature type="domain" description="O-antigen ligase-related" evidence="6">
    <location>
        <begin position="246"/>
        <end position="384"/>
    </location>
</feature>
<feature type="transmembrane region" description="Helical" evidence="5">
    <location>
        <begin position="7"/>
        <end position="25"/>
    </location>
</feature>
<feature type="transmembrane region" description="Helical" evidence="5">
    <location>
        <begin position="253"/>
        <end position="270"/>
    </location>
</feature>
<dbReference type="RefSeq" id="WP_116723633.1">
    <property type="nucleotide sequence ID" value="NZ_QCZI01000001.1"/>
</dbReference>
<feature type="transmembrane region" description="Helical" evidence="5">
    <location>
        <begin position="230"/>
        <end position="247"/>
    </location>
</feature>
<dbReference type="PANTHER" id="PTHR37422:SF13">
    <property type="entry name" value="LIPOPOLYSACCHARIDE BIOSYNTHESIS PROTEIN PA4999-RELATED"/>
    <property type="match status" value="1"/>
</dbReference>
<dbReference type="InterPro" id="IPR051533">
    <property type="entry name" value="WaaL-like"/>
</dbReference>
<name>A0A2U1JQN0_9FLAO</name>
<comment type="caution">
    <text evidence="7">The sequence shown here is derived from an EMBL/GenBank/DDBJ whole genome shotgun (WGS) entry which is preliminary data.</text>
</comment>
<feature type="transmembrane region" description="Helical" evidence="5">
    <location>
        <begin position="377"/>
        <end position="395"/>
    </location>
</feature>
<keyword evidence="8" id="KW-1185">Reference proteome</keyword>
<dbReference type="OrthoDB" id="1118890at2"/>
<dbReference type="EMBL" id="QCZI01000001">
    <property type="protein sequence ID" value="PWA07487.1"/>
    <property type="molecule type" value="Genomic_DNA"/>
</dbReference>
<protein>
    <recommendedName>
        <fullName evidence="6">O-antigen ligase-related domain-containing protein</fullName>
    </recommendedName>
</protein>
<organism evidence="7 8">
    <name type="scientific">Flavobacterium psychrotolerans</name>
    <dbReference type="NCBI Taxonomy" id="2169410"/>
    <lineage>
        <taxon>Bacteria</taxon>
        <taxon>Pseudomonadati</taxon>
        <taxon>Bacteroidota</taxon>
        <taxon>Flavobacteriia</taxon>
        <taxon>Flavobacteriales</taxon>
        <taxon>Flavobacteriaceae</taxon>
        <taxon>Flavobacterium</taxon>
    </lineage>
</organism>
<dbReference type="Proteomes" id="UP000245449">
    <property type="component" value="Unassembled WGS sequence"/>
</dbReference>
<dbReference type="AlphaFoldDB" id="A0A2U1JQN0"/>
<accession>A0A2U1JQN0</accession>
<evidence type="ECO:0000259" key="6">
    <source>
        <dbReference type="Pfam" id="PF04932"/>
    </source>
</evidence>